<evidence type="ECO:0000256" key="9">
    <source>
        <dbReference type="PIRNR" id="PIRNR039123"/>
    </source>
</evidence>
<proteinExistence type="inferred from homology"/>
<dbReference type="PANTHER" id="PTHR12196">
    <property type="entry name" value="DOMAIN OF UNKNOWN FUNCTION 71 DUF71 -CONTAINING PROTEIN"/>
    <property type="match status" value="1"/>
</dbReference>
<dbReference type="SUPFAM" id="SSF52402">
    <property type="entry name" value="Adenine nucleotide alpha hydrolases-like"/>
    <property type="match status" value="1"/>
</dbReference>
<dbReference type="PANTHER" id="PTHR12196:SF2">
    <property type="entry name" value="DIPHTHINE--AMMONIA LIGASE"/>
    <property type="match status" value="1"/>
</dbReference>
<comment type="function">
    <text evidence="9">Amidase that catalyzes the last step of diphthamide biosynthesis using ammonium and ATP.</text>
</comment>
<keyword evidence="12" id="KW-1185">Reference proteome</keyword>
<dbReference type="CDD" id="cd01994">
    <property type="entry name" value="AANH_PF0828-like"/>
    <property type="match status" value="1"/>
</dbReference>
<dbReference type="InterPro" id="IPR002761">
    <property type="entry name" value="Diphthami_syn_dom"/>
</dbReference>
<dbReference type="InterPro" id="IPR030662">
    <property type="entry name" value="DPH6/MJ0570"/>
</dbReference>
<evidence type="ECO:0000256" key="1">
    <source>
        <dbReference type="ARBA" id="ARBA00005156"/>
    </source>
</evidence>
<dbReference type="EMBL" id="CAXIEN010000044">
    <property type="protein sequence ID" value="CAL1269898.1"/>
    <property type="molecule type" value="Genomic_DNA"/>
</dbReference>
<dbReference type="PIRSF" id="PIRSF039123">
    <property type="entry name" value="Diphthamide_synthase"/>
    <property type="match status" value="1"/>
</dbReference>
<keyword evidence="6 9" id="KW-0547">Nucleotide-binding</keyword>
<comment type="caution">
    <text evidence="11">The sequence shown here is derived from an EMBL/GenBank/DDBJ whole genome shotgun (WGS) entry which is preliminary data.</text>
</comment>
<evidence type="ECO:0000256" key="4">
    <source>
        <dbReference type="ARBA" id="ARBA00018426"/>
    </source>
</evidence>
<comment type="catalytic activity">
    <reaction evidence="8 9">
        <text>diphthine-[translation elongation factor 2] + NH4(+) + ATP = diphthamide-[translation elongation factor 2] + AMP + diphosphate + H(+)</text>
        <dbReference type="Rhea" id="RHEA:19753"/>
        <dbReference type="Rhea" id="RHEA-COMP:10172"/>
        <dbReference type="Rhea" id="RHEA-COMP:10174"/>
        <dbReference type="ChEBI" id="CHEBI:15378"/>
        <dbReference type="ChEBI" id="CHEBI:16692"/>
        <dbReference type="ChEBI" id="CHEBI:28938"/>
        <dbReference type="ChEBI" id="CHEBI:30616"/>
        <dbReference type="ChEBI" id="CHEBI:33019"/>
        <dbReference type="ChEBI" id="CHEBI:82696"/>
        <dbReference type="ChEBI" id="CHEBI:456215"/>
        <dbReference type="EC" id="6.3.1.14"/>
    </reaction>
</comment>
<reference evidence="11 12" key="1">
    <citation type="submission" date="2024-04" db="EMBL/GenBank/DDBJ databases">
        <authorList>
            <person name="Rising A."/>
            <person name="Reimegard J."/>
            <person name="Sonavane S."/>
            <person name="Akerstrom W."/>
            <person name="Nylinder S."/>
            <person name="Hedman E."/>
            <person name="Kallberg Y."/>
        </authorList>
    </citation>
    <scope>NUCLEOTIDE SEQUENCE [LARGE SCALE GENOMIC DNA]</scope>
</reference>
<dbReference type="FunFam" id="3.40.50.620:FF:000069">
    <property type="entry name" value="diphthine--ammonia ligase"/>
    <property type="match status" value="1"/>
</dbReference>
<feature type="domain" description="Diphthamide synthase" evidence="10">
    <location>
        <begin position="1"/>
        <end position="235"/>
    </location>
</feature>
<dbReference type="Gene3D" id="3.40.50.620">
    <property type="entry name" value="HUPs"/>
    <property type="match status" value="1"/>
</dbReference>
<dbReference type="GO" id="GO:0017178">
    <property type="term" value="F:diphthine-ammonia ligase activity"/>
    <property type="evidence" value="ECO:0007669"/>
    <property type="project" value="UniProtKB-UniRule"/>
</dbReference>
<evidence type="ECO:0000256" key="6">
    <source>
        <dbReference type="ARBA" id="ARBA00022741"/>
    </source>
</evidence>
<comment type="similarity">
    <text evidence="2 9">Belongs to the Diphthine--ammonia ligase family.</text>
</comment>
<dbReference type="GO" id="GO:0005524">
    <property type="term" value="F:ATP binding"/>
    <property type="evidence" value="ECO:0007669"/>
    <property type="project" value="UniProtKB-UniRule"/>
</dbReference>
<evidence type="ECO:0000256" key="3">
    <source>
        <dbReference type="ARBA" id="ARBA00012089"/>
    </source>
</evidence>
<protein>
    <recommendedName>
        <fullName evidence="4 9">Diphthine--ammonia ligase</fullName>
        <ecNumber evidence="3 9">6.3.1.14</ecNumber>
    </recommendedName>
</protein>
<evidence type="ECO:0000256" key="2">
    <source>
        <dbReference type="ARBA" id="ARBA00008496"/>
    </source>
</evidence>
<keyword evidence="5 9" id="KW-0436">Ligase</keyword>
<sequence length="253" mass="28775">MKVVALISGGKDSCYNMMQCVAHGHEIVALANLKPNEVHFYLDEMDSYMYQSVGHNALDYYASAMDLPMFQQSIEGKPVNQDFDYQPTEGDEVEDLYKLLKRVKDSVDIQGVSVGAIFSDYQRLRVENVCERLGLQMLAYLWHRDQDELLQEMINSKIHAIIIKVAALGLDPKIHLGMTLEEIQPHMRTMHEKFGLNICGEGGEFESFTLNCPLFKKKLIVLEKEVVIHSNDAFAPVGYLKLKKVTLSDKNML</sequence>
<evidence type="ECO:0000313" key="11">
    <source>
        <dbReference type="EMBL" id="CAL1269898.1"/>
    </source>
</evidence>
<dbReference type="Pfam" id="PF01902">
    <property type="entry name" value="Diphthami_syn_2"/>
    <property type="match status" value="1"/>
</dbReference>
<dbReference type="FunFam" id="3.90.1490.10:FF:000001">
    <property type="entry name" value="Diphthine--ammonia ligase"/>
    <property type="match status" value="1"/>
</dbReference>
<evidence type="ECO:0000259" key="10">
    <source>
        <dbReference type="Pfam" id="PF01902"/>
    </source>
</evidence>
<dbReference type="GO" id="GO:0017183">
    <property type="term" value="P:protein histidyl modification to diphthamide"/>
    <property type="evidence" value="ECO:0007669"/>
    <property type="project" value="TreeGrafter"/>
</dbReference>
<dbReference type="AlphaFoldDB" id="A0AAV1ZE16"/>
<evidence type="ECO:0000313" key="12">
    <source>
        <dbReference type="Proteomes" id="UP001497382"/>
    </source>
</evidence>
<dbReference type="Gene3D" id="3.90.1490.10">
    <property type="entry name" value="putative n-type atp pyrophosphatase, domain 2"/>
    <property type="match status" value="1"/>
</dbReference>
<comment type="pathway">
    <text evidence="1 9">Protein modification; peptidyl-diphthamide biosynthesis.</text>
</comment>
<dbReference type="InterPro" id="IPR014729">
    <property type="entry name" value="Rossmann-like_a/b/a_fold"/>
</dbReference>
<gene>
    <name evidence="11" type="ORF">LARSCL_LOCUS5000</name>
</gene>
<name>A0AAV1ZE16_9ARAC</name>
<evidence type="ECO:0000256" key="8">
    <source>
        <dbReference type="ARBA" id="ARBA00048108"/>
    </source>
</evidence>
<dbReference type="EC" id="6.3.1.14" evidence="3 9"/>
<dbReference type="NCBIfam" id="TIGR00290">
    <property type="entry name" value="MJ0570_dom"/>
    <property type="match status" value="1"/>
</dbReference>
<accession>A0AAV1ZE16</accession>
<dbReference type="Proteomes" id="UP001497382">
    <property type="component" value="Unassembled WGS sequence"/>
</dbReference>
<organism evidence="11 12">
    <name type="scientific">Larinioides sclopetarius</name>
    <dbReference type="NCBI Taxonomy" id="280406"/>
    <lineage>
        <taxon>Eukaryota</taxon>
        <taxon>Metazoa</taxon>
        <taxon>Ecdysozoa</taxon>
        <taxon>Arthropoda</taxon>
        <taxon>Chelicerata</taxon>
        <taxon>Arachnida</taxon>
        <taxon>Araneae</taxon>
        <taxon>Araneomorphae</taxon>
        <taxon>Entelegynae</taxon>
        <taxon>Araneoidea</taxon>
        <taxon>Araneidae</taxon>
        <taxon>Larinioides</taxon>
    </lineage>
</organism>
<evidence type="ECO:0000256" key="7">
    <source>
        <dbReference type="ARBA" id="ARBA00022840"/>
    </source>
</evidence>
<keyword evidence="7 9" id="KW-0067">ATP-binding</keyword>
<evidence type="ECO:0000256" key="5">
    <source>
        <dbReference type="ARBA" id="ARBA00022598"/>
    </source>
</evidence>